<dbReference type="InterPro" id="IPR021109">
    <property type="entry name" value="Peptidase_aspartic_dom_sf"/>
</dbReference>
<comment type="caution">
    <text evidence="5">The sequence shown here is derived from an EMBL/GenBank/DDBJ whole genome shotgun (WGS) entry which is preliminary data.</text>
</comment>
<dbReference type="Gene3D" id="2.40.70.10">
    <property type="entry name" value="Acid Proteases"/>
    <property type="match status" value="2"/>
</dbReference>
<name>A0ABR3Y8Y6_9PEZI</name>
<organism evidence="5 6">
    <name type="scientific">Phialemonium thermophilum</name>
    <dbReference type="NCBI Taxonomy" id="223376"/>
    <lineage>
        <taxon>Eukaryota</taxon>
        <taxon>Fungi</taxon>
        <taxon>Dikarya</taxon>
        <taxon>Ascomycota</taxon>
        <taxon>Pezizomycotina</taxon>
        <taxon>Sordariomycetes</taxon>
        <taxon>Sordariomycetidae</taxon>
        <taxon>Cephalothecales</taxon>
        <taxon>Cephalothecaceae</taxon>
        <taxon>Phialemonium</taxon>
    </lineage>
</organism>
<feature type="signal peptide" evidence="3">
    <location>
        <begin position="1"/>
        <end position="19"/>
    </location>
</feature>
<dbReference type="Pfam" id="PF00026">
    <property type="entry name" value="Asp"/>
    <property type="match status" value="1"/>
</dbReference>
<dbReference type="PROSITE" id="PS51767">
    <property type="entry name" value="PEPTIDASE_A1"/>
    <property type="match status" value="1"/>
</dbReference>
<evidence type="ECO:0000259" key="4">
    <source>
        <dbReference type="PROSITE" id="PS51767"/>
    </source>
</evidence>
<accession>A0ABR3Y8Y6</accession>
<evidence type="ECO:0000313" key="5">
    <source>
        <dbReference type="EMBL" id="KAL1884317.1"/>
    </source>
</evidence>
<reference evidence="5 6" key="1">
    <citation type="journal article" date="2024" name="Commun. Biol.">
        <title>Comparative genomic analysis of thermophilic fungi reveals convergent evolutionary adaptations and gene losses.</title>
        <authorList>
            <person name="Steindorff A.S."/>
            <person name="Aguilar-Pontes M.V."/>
            <person name="Robinson A.J."/>
            <person name="Andreopoulos B."/>
            <person name="LaButti K."/>
            <person name="Kuo A."/>
            <person name="Mondo S."/>
            <person name="Riley R."/>
            <person name="Otillar R."/>
            <person name="Haridas S."/>
            <person name="Lipzen A."/>
            <person name="Grimwood J."/>
            <person name="Schmutz J."/>
            <person name="Clum A."/>
            <person name="Reid I.D."/>
            <person name="Moisan M.C."/>
            <person name="Butler G."/>
            <person name="Nguyen T.T.M."/>
            <person name="Dewar K."/>
            <person name="Conant G."/>
            <person name="Drula E."/>
            <person name="Henrissat B."/>
            <person name="Hansel C."/>
            <person name="Singer S."/>
            <person name="Hutchinson M.I."/>
            <person name="de Vries R.P."/>
            <person name="Natvig D.O."/>
            <person name="Powell A.J."/>
            <person name="Tsang A."/>
            <person name="Grigoriev I.V."/>
        </authorList>
    </citation>
    <scope>NUCLEOTIDE SEQUENCE [LARGE SCALE GENOMIC DNA]</scope>
    <source>
        <strain evidence="5 6">ATCC 24622</strain>
    </source>
</reference>
<dbReference type="CDD" id="cd05471">
    <property type="entry name" value="pepsin_like"/>
    <property type="match status" value="1"/>
</dbReference>
<dbReference type="PRINTS" id="PR00792">
    <property type="entry name" value="PEPSIN"/>
</dbReference>
<feature type="domain" description="Peptidase A1" evidence="4">
    <location>
        <begin position="131"/>
        <end position="433"/>
    </location>
</feature>
<evidence type="ECO:0000256" key="2">
    <source>
        <dbReference type="SAM" id="MobiDB-lite"/>
    </source>
</evidence>
<evidence type="ECO:0000313" key="6">
    <source>
        <dbReference type="Proteomes" id="UP001586593"/>
    </source>
</evidence>
<evidence type="ECO:0000256" key="1">
    <source>
        <dbReference type="ARBA" id="ARBA00007447"/>
    </source>
</evidence>
<comment type="similarity">
    <text evidence="1">Belongs to the peptidase A1 family.</text>
</comment>
<dbReference type="InterPro" id="IPR034164">
    <property type="entry name" value="Pepsin-like_dom"/>
</dbReference>
<dbReference type="Proteomes" id="UP001586593">
    <property type="component" value="Unassembled WGS sequence"/>
</dbReference>
<dbReference type="PANTHER" id="PTHR47966:SF75">
    <property type="entry name" value="ENDOPEPTIDASE (CTSD), PUTATIVE (AFU_ORTHOLOGUE AFUA_4G07040)-RELATED"/>
    <property type="match status" value="1"/>
</dbReference>
<dbReference type="InterPro" id="IPR033121">
    <property type="entry name" value="PEPTIDASE_A1"/>
</dbReference>
<feature type="compositionally biased region" description="Basic and acidic residues" evidence="2">
    <location>
        <begin position="87"/>
        <end position="101"/>
    </location>
</feature>
<evidence type="ECO:0000256" key="3">
    <source>
        <dbReference type="SAM" id="SignalP"/>
    </source>
</evidence>
<keyword evidence="6" id="KW-1185">Reference proteome</keyword>
<dbReference type="PANTHER" id="PTHR47966">
    <property type="entry name" value="BETA-SITE APP-CLEAVING ENZYME, ISOFORM A-RELATED"/>
    <property type="match status" value="1"/>
</dbReference>
<dbReference type="InterPro" id="IPR001461">
    <property type="entry name" value="Aspartic_peptidase_A1"/>
</dbReference>
<dbReference type="SUPFAM" id="SSF50630">
    <property type="entry name" value="Acid proteases"/>
    <property type="match status" value="1"/>
</dbReference>
<proteinExistence type="inferred from homology"/>
<protein>
    <recommendedName>
        <fullName evidence="4">Peptidase A1 domain-containing protein</fullName>
    </recommendedName>
</protein>
<keyword evidence="3" id="KW-0732">Signal</keyword>
<feature type="region of interest" description="Disordered" evidence="2">
    <location>
        <begin position="84"/>
        <end position="113"/>
    </location>
</feature>
<sequence length="530" mass="55226">MVRTAAFVQLTLWAAAVQGFFPWFPSYLCATDGTCPDSRRSLVEGSLSAGSSVEIYKLSRKVHESDADRSARAVQEAGRLLRKYGNRRSDSTSRTRPDLGRRSTTFSVVPPAAPSQPNSIGIYQDGTDFSYFVQASLGISGKKMFMLVDTGAGTTWLMGSDCESSACKMHNSFGASDSTTLQVESDTFSISYGSGSVSGSLAKDKISVAGLDISMTFGIANVTSDDFTHFPFDGILGLSMSTGATDNFVQALKDTKALESNIFGISLSRNADGPNTGELSFGAPDPSKYSGTISYTDIAAGPGGDWALKMDDLAYNDKKAGVTGRIAYIDTGTSYVFGPPDDVAALHKLIPGATSSDGVTYTVPCDSNLDISVSFSGVEYAISSKDWLSGRGEQCTSNIFGHAVVRNAWLLGDLFLKNVYAVFDADQSRIGFAAKPVPSPSPTSISGSTTSSLATVSQASKSDSSLTSPAPGPSSVAPLPGLSGHESAVSAAAQTAKPTATSSKTSSAGQLGWSDRISALCLGVLVALAL</sequence>
<gene>
    <name evidence="5" type="ORF">VTK73DRAFT_11</name>
</gene>
<feature type="region of interest" description="Disordered" evidence="2">
    <location>
        <begin position="458"/>
        <end position="510"/>
    </location>
</feature>
<feature type="chain" id="PRO_5046972415" description="Peptidase A1 domain-containing protein" evidence="3">
    <location>
        <begin position="20"/>
        <end position="530"/>
    </location>
</feature>
<feature type="compositionally biased region" description="Low complexity" evidence="2">
    <location>
        <begin position="487"/>
        <end position="508"/>
    </location>
</feature>
<feature type="compositionally biased region" description="Polar residues" evidence="2">
    <location>
        <begin position="458"/>
        <end position="468"/>
    </location>
</feature>
<dbReference type="EMBL" id="JAZHXJ010000001">
    <property type="protein sequence ID" value="KAL1884317.1"/>
    <property type="molecule type" value="Genomic_DNA"/>
</dbReference>